<proteinExistence type="predicted"/>
<keyword evidence="3" id="KW-1185">Reference proteome</keyword>
<accession>A0A0S3SLP5</accession>
<protein>
    <submittedName>
        <fullName evidence="2">Uncharacterized protein</fullName>
    </submittedName>
</protein>
<sequence length="71" mass="8284">MITLMPKMTTTMTRHLQHRSSKTTKKKKNKKKERTSVSEWEVLQTTILSSYDVLALVISCRFRKSPTRKAS</sequence>
<evidence type="ECO:0000256" key="1">
    <source>
        <dbReference type="SAM" id="MobiDB-lite"/>
    </source>
</evidence>
<reference evidence="2 3" key="1">
    <citation type="journal article" date="2015" name="Sci. Rep.">
        <title>The power of single molecule real-time sequencing technology in the de novo assembly of a eukaryotic genome.</title>
        <authorList>
            <person name="Sakai H."/>
            <person name="Naito K."/>
            <person name="Ogiso-Tanaka E."/>
            <person name="Takahashi Y."/>
            <person name="Iseki K."/>
            <person name="Muto C."/>
            <person name="Satou K."/>
            <person name="Teruya K."/>
            <person name="Shiroma A."/>
            <person name="Shimoji M."/>
            <person name="Hirano T."/>
            <person name="Itoh T."/>
            <person name="Kaga A."/>
            <person name="Tomooka N."/>
        </authorList>
    </citation>
    <scope>NUCLEOTIDE SEQUENCE [LARGE SCALE GENOMIC DNA]</scope>
    <source>
        <strain evidence="3">cv. Shumari</strain>
    </source>
</reference>
<evidence type="ECO:0000313" key="2">
    <source>
        <dbReference type="EMBL" id="BAT93772.1"/>
    </source>
</evidence>
<feature type="compositionally biased region" description="Basic residues" evidence="1">
    <location>
        <begin position="15"/>
        <end position="33"/>
    </location>
</feature>
<dbReference type="AlphaFoldDB" id="A0A0S3SLP5"/>
<organism evidence="2 3">
    <name type="scientific">Vigna angularis var. angularis</name>
    <dbReference type="NCBI Taxonomy" id="157739"/>
    <lineage>
        <taxon>Eukaryota</taxon>
        <taxon>Viridiplantae</taxon>
        <taxon>Streptophyta</taxon>
        <taxon>Embryophyta</taxon>
        <taxon>Tracheophyta</taxon>
        <taxon>Spermatophyta</taxon>
        <taxon>Magnoliopsida</taxon>
        <taxon>eudicotyledons</taxon>
        <taxon>Gunneridae</taxon>
        <taxon>Pentapetalae</taxon>
        <taxon>rosids</taxon>
        <taxon>fabids</taxon>
        <taxon>Fabales</taxon>
        <taxon>Fabaceae</taxon>
        <taxon>Papilionoideae</taxon>
        <taxon>50 kb inversion clade</taxon>
        <taxon>NPAAA clade</taxon>
        <taxon>indigoferoid/millettioid clade</taxon>
        <taxon>Phaseoleae</taxon>
        <taxon>Vigna</taxon>
    </lineage>
</organism>
<evidence type="ECO:0000313" key="3">
    <source>
        <dbReference type="Proteomes" id="UP000291084"/>
    </source>
</evidence>
<name>A0A0S3SLP5_PHAAN</name>
<dbReference type="EMBL" id="AP015041">
    <property type="protein sequence ID" value="BAT93772.1"/>
    <property type="molecule type" value="Genomic_DNA"/>
</dbReference>
<dbReference type="Proteomes" id="UP000291084">
    <property type="component" value="Chromosome 8"/>
</dbReference>
<feature type="region of interest" description="Disordered" evidence="1">
    <location>
        <begin position="1"/>
        <end position="36"/>
    </location>
</feature>
<gene>
    <name evidence="2" type="primary">Vigan.08G030300</name>
    <name evidence="2" type="ORF">VIGAN_08030300</name>
</gene>